<sequence>MKEMNKLQSEKSDVVKETLEIVSHNEVHFKDKSNEYGMNYVFELNDSAEEIETPARIRDLPLSESDAVFSIEGNKYAASNDLDNRENESDNDMSDDEVRLRIGFDPPFYCAVILISIVNKILKLFNDSFCLPLSISGLKQLSGLSTLTKGIKKYTACGECHTIYSNDESVPVYYTSPVFGSNLLCKTPLFKSGSESTIPKKAYIYHSIVSALKMFFFVALALKVLSTLGIVVQK</sequence>
<organism evidence="2 3">
    <name type="scientific">Phycomyces blakesleeanus (strain ATCC 8743b / DSM 1359 / FGSC 10004 / NBRC 33097 / NRRL 1555)</name>
    <dbReference type="NCBI Taxonomy" id="763407"/>
    <lineage>
        <taxon>Eukaryota</taxon>
        <taxon>Fungi</taxon>
        <taxon>Fungi incertae sedis</taxon>
        <taxon>Mucoromycota</taxon>
        <taxon>Mucoromycotina</taxon>
        <taxon>Mucoromycetes</taxon>
        <taxon>Mucorales</taxon>
        <taxon>Phycomycetaceae</taxon>
        <taxon>Phycomyces</taxon>
    </lineage>
</organism>
<evidence type="ECO:0000256" key="1">
    <source>
        <dbReference type="SAM" id="Phobius"/>
    </source>
</evidence>
<dbReference type="Proteomes" id="UP000077315">
    <property type="component" value="Unassembled WGS sequence"/>
</dbReference>
<keyword evidence="1" id="KW-0812">Transmembrane</keyword>
<keyword evidence="3" id="KW-1185">Reference proteome</keyword>
<evidence type="ECO:0000313" key="3">
    <source>
        <dbReference type="Proteomes" id="UP000077315"/>
    </source>
</evidence>
<keyword evidence="1" id="KW-1133">Transmembrane helix</keyword>
<dbReference type="AlphaFoldDB" id="A0A162YAX6"/>
<feature type="transmembrane region" description="Helical" evidence="1">
    <location>
        <begin position="211"/>
        <end position="232"/>
    </location>
</feature>
<dbReference type="RefSeq" id="XP_018297485.1">
    <property type="nucleotide sequence ID" value="XM_018430234.1"/>
</dbReference>
<gene>
    <name evidence="2" type="ORF">PHYBLDRAFT_139474</name>
</gene>
<dbReference type="EMBL" id="KV440972">
    <property type="protein sequence ID" value="OAD79445.1"/>
    <property type="molecule type" value="Genomic_DNA"/>
</dbReference>
<proteinExistence type="predicted"/>
<evidence type="ECO:0000313" key="2">
    <source>
        <dbReference type="EMBL" id="OAD79445.1"/>
    </source>
</evidence>
<dbReference type="VEuPathDB" id="FungiDB:PHYBLDRAFT_139474"/>
<keyword evidence="1" id="KW-0472">Membrane</keyword>
<dbReference type="GeneID" id="28991140"/>
<dbReference type="InParanoid" id="A0A162YAX6"/>
<reference evidence="3" key="1">
    <citation type="submission" date="2015-06" db="EMBL/GenBank/DDBJ databases">
        <title>Expansion of signal transduction pathways in fungi by whole-genome duplication.</title>
        <authorList>
            <consortium name="DOE Joint Genome Institute"/>
            <person name="Corrochano L.M."/>
            <person name="Kuo A."/>
            <person name="Marcet-Houben M."/>
            <person name="Polaino S."/>
            <person name="Salamov A."/>
            <person name="Villalobos J.M."/>
            <person name="Alvarez M.I."/>
            <person name="Avalos J."/>
            <person name="Benito E.P."/>
            <person name="Benoit I."/>
            <person name="Burger G."/>
            <person name="Camino L.P."/>
            <person name="Canovas D."/>
            <person name="Cerda-Olmedo E."/>
            <person name="Cheng J.-F."/>
            <person name="Dominguez A."/>
            <person name="Elias M."/>
            <person name="Eslava A.P."/>
            <person name="Glaser F."/>
            <person name="Grimwood J."/>
            <person name="Gutierrez G."/>
            <person name="Heitman J."/>
            <person name="Henrissat B."/>
            <person name="Iturriaga E.A."/>
            <person name="Lang B.F."/>
            <person name="Lavin J.L."/>
            <person name="Lee S."/>
            <person name="Li W."/>
            <person name="Lindquist E."/>
            <person name="Lopez-Garcia S."/>
            <person name="Luque E.M."/>
            <person name="Marcos A.T."/>
            <person name="Martin J."/>
            <person name="McCluskey K."/>
            <person name="Medina H.R."/>
            <person name="Miralles-Duran A."/>
            <person name="Miyazaki A."/>
            <person name="Munoz-Torres E."/>
            <person name="Oguiza J.A."/>
            <person name="Ohm R."/>
            <person name="Olmedo M."/>
            <person name="Orejas M."/>
            <person name="Ortiz-Castellanos L."/>
            <person name="Pisabarro A.G."/>
            <person name="Rodriguez-Romero J."/>
            <person name="Ruiz-Herrera J."/>
            <person name="Ruiz-Vazquez R."/>
            <person name="Sanz C."/>
            <person name="Schackwitz W."/>
            <person name="Schmutz J."/>
            <person name="Shahriari M."/>
            <person name="Shelest E."/>
            <person name="Silva-Franco F."/>
            <person name="Soanes D."/>
            <person name="Syed K."/>
            <person name="Tagua V.G."/>
            <person name="Talbot N.J."/>
            <person name="Thon M."/>
            <person name="De vries R.P."/>
            <person name="Wiebenga A."/>
            <person name="Yadav J.S."/>
            <person name="Braun E.L."/>
            <person name="Baker S."/>
            <person name="Garre V."/>
            <person name="Horwitz B."/>
            <person name="Torres-Martinez S."/>
            <person name="Idnurm A."/>
            <person name="Herrera-Estrella A."/>
            <person name="Gabaldon T."/>
            <person name="Grigoriev I.V."/>
        </authorList>
    </citation>
    <scope>NUCLEOTIDE SEQUENCE [LARGE SCALE GENOMIC DNA]</scope>
    <source>
        <strain evidence="3">NRRL 1555(-)</strain>
    </source>
</reference>
<name>A0A162YAX6_PHYB8</name>
<accession>A0A162YAX6</accession>
<protein>
    <submittedName>
        <fullName evidence="2">Uncharacterized protein</fullName>
    </submittedName>
</protein>